<comment type="catalytic activity">
    <reaction evidence="5">
        <text>(6S)-5-formyl-5,6,7,8-tetrahydrofolate + ATP = (6R)-5,10-methenyltetrahydrofolate + ADP + phosphate</text>
        <dbReference type="Rhea" id="RHEA:10488"/>
        <dbReference type="ChEBI" id="CHEBI:30616"/>
        <dbReference type="ChEBI" id="CHEBI:43474"/>
        <dbReference type="ChEBI" id="CHEBI:57455"/>
        <dbReference type="ChEBI" id="CHEBI:57457"/>
        <dbReference type="ChEBI" id="CHEBI:456216"/>
        <dbReference type="EC" id="6.3.3.2"/>
    </reaction>
</comment>
<dbReference type="AlphaFoldDB" id="A0A953M2D0"/>
<dbReference type="GO" id="GO:0035999">
    <property type="term" value="P:tetrahydrofolate interconversion"/>
    <property type="evidence" value="ECO:0007669"/>
    <property type="project" value="TreeGrafter"/>
</dbReference>
<protein>
    <recommendedName>
        <fullName evidence="5">5-formyltetrahydrofolate cyclo-ligase</fullName>
        <ecNumber evidence="5">6.3.3.2</ecNumber>
    </recommendedName>
</protein>
<dbReference type="EC" id="6.3.3.2" evidence="5"/>
<keyword evidence="6" id="KW-0436">Ligase</keyword>
<reference evidence="6" key="2">
    <citation type="submission" date="2021-08" db="EMBL/GenBank/DDBJ databases">
        <authorList>
            <person name="Dalcin Martins P."/>
        </authorList>
    </citation>
    <scope>NUCLEOTIDE SEQUENCE</scope>
    <source>
        <strain evidence="6">MAG_39</strain>
    </source>
</reference>
<dbReference type="GO" id="GO:0009396">
    <property type="term" value="P:folic acid-containing compound biosynthetic process"/>
    <property type="evidence" value="ECO:0007669"/>
    <property type="project" value="TreeGrafter"/>
</dbReference>
<evidence type="ECO:0000256" key="5">
    <source>
        <dbReference type="RuleBase" id="RU361279"/>
    </source>
</evidence>
<evidence type="ECO:0000256" key="2">
    <source>
        <dbReference type="ARBA" id="ARBA00022741"/>
    </source>
</evidence>
<dbReference type="Gene3D" id="3.40.50.10420">
    <property type="entry name" value="NagB/RpiA/CoA transferase-like"/>
    <property type="match status" value="1"/>
</dbReference>
<evidence type="ECO:0000313" key="6">
    <source>
        <dbReference type="EMBL" id="MBZ0157443.1"/>
    </source>
</evidence>
<dbReference type="Pfam" id="PF01812">
    <property type="entry name" value="5-FTHF_cyc-lig"/>
    <property type="match status" value="1"/>
</dbReference>
<dbReference type="PIRSF" id="PIRSF006806">
    <property type="entry name" value="FTHF_cligase"/>
    <property type="match status" value="1"/>
</dbReference>
<accession>A0A953M2D0</accession>
<feature type="binding site" evidence="4">
    <location>
        <begin position="5"/>
        <end position="9"/>
    </location>
    <ligand>
        <name>ATP</name>
        <dbReference type="ChEBI" id="CHEBI:30616"/>
    </ligand>
</feature>
<keyword evidence="5" id="KW-0460">Magnesium</keyword>
<name>A0A953M2D0_9BACT</name>
<evidence type="ECO:0000256" key="3">
    <source>
        <dbReference type="ARBA" id="ARBA00022840"/>
    </source>
</evidence>
<evidence type="ECO:0000313" key="7">
    <source>
        <dbReference type="Proteomes" id="UP000705867"/>
    </source>
</evidence>
<keyword evidence="3 4" id="KW-0067">ATP-binding</keyword>
<dbReference type="PANTHER" id="PTHR23407">
    <property type="entry name" value="ATPASE INHIBITOR/5-FORMYLTETRAHYDROFOLATE CYCLO-LIGASE"/>
    <property type="match status" value="1"/>
</dbReference>
<comment type="caution">
    <text evidence="6">The sequence shown here is derived from an EMBL/GenBank/DDBJ whole genome shotgun (WGS) entry which is preliminary data.</text>
</comment>
<dbReference type="EMBL" id="JAIOIV010000114">
    <property type="protein sequence ID" value="MBZ0157443.1"/>
    <property type="molecule type" value="Genomic_DNA"/>
</dbReference>
<dbReference type="PANTHER" id="PTHR23407:SF1">
    <property type="entry name" value="5-FORMYLTETRAHYDROFOLATE CYCLO-LIGASE"/>
    <property type="match status" value="1"/>
</dbReference>
<feature type="binding site" evidence="4">
    <location>
        <position position="56"/>
    </location>
    <ligand>
        <name>substrate</name>
    </ligand>
</feature>
<comment type="cofactor">
    <cofactor evidence="5">
        <name>Mg(2+)</name>
        <dbReference type="ChEBI" id="CHEBI:18420"/>
    </cofactor>
</comment>
<evidence type="ECO:0000256" key="1">
    <source>
        <dbReference type="ARBA" id="ARBA00010638"/>
    </source>
</evidence>
<dbReference type="InterPro" id="IPR024185">
    <property type="entry name" value="FTHF_cligase-like_sf"/>
</dbReference>
<dbReference type="GO" id="GO:0005524">
    <property type="term" value="F:ATP binding"/>
    <property type="evidence" value="ECO:0007669"/>
    <property type="project" value="UniProtKB-KW"/>
</dbReference>
<keyword evidence="2 4" id="KW-0547">Nucleotide-binding</keyword>
<dbReference type="InterPro" id="IPR037171">
    <property type="entry name" value="NagB/RpiA_transferase-like"/>
</dbReference>
<dbReference type="InterPro" id="IPR002698">
    <property type="entry name" value="FTHF_cligase"/>
</dbReference>
<sequence length="191" mass="21614">MIPVKASIRREVLSRRDSIASALRSGKDEAIRKSLYFLSAYQSARFILLYASFRSEVDTFEMIRHCLTQGKRVALPRVDSAKGELFLYEIRGMDDLAAGCWGIREPIPSPERERGVQEMDLIIVPGVAFDEQCNRLGYGKGYYDKLLREKRAKAVALAYEEQIVASLPAETHDIKMDAIITDQRTIVNCGH</sequence>
<gene>
    <name evidence="6" type="ORF">K8I29_14695</name>
</gene>
<dbReference type="GO" id="GO:0030272">
    <property type="term" value="F:5-formyltetrahydrofolate cyclo-ligase activity"/>
    <property type="evidence" value="ECO:0007669"/>
    <property type="project" value="UniProtKB-EC"/>
</dbReference>
<feature type="binding site" evidence="4">
    <location>
        <begin position="135"/>
        <end position="143"/>
    </location>
    <ligand>
        <name>ATP</name>
        <dbReference type="ChEBI" id="CHEBI:30616"/>
    </ligand>
</feature>
<comment type="similarity">
    <text evidence="1 5">Belongs to the 5-formyltetrahydrofolate cyclo-ligase family.</text>
</comment>
<dbReference type="NCBIfam" id="TIGR02727">
    <property type="entry name" value="MTHFS_bact"/>
    <property type="match status" value="1"/>
</dbReference>
<dbReference type="GO" id="GO:0046872">
    <property type="term" value="F:metal ion binding"/>
    <property type="evidence" value="ECO:0007669"/>
    <property type="project" value="UniProtKB-KW"/>
</dbReference>
<dbReference type="Proteomes" id="UP000705867">
    <property type="component" value="Unassembled WGS sequence"/>
</dbReference>
<proteinExistence type="inferred from homology"/>
<keyword evidence="5" id="KW-0479">Metal-binding</keyword>
<dbReference type="SUPFAM" id="SSF100950">
    <property type="entry name" value="NagB/RpiA/CoA transferase-like"/>
    <property type="match status" value="1"/>
</dbReference>
<organism evidence="6 7">
    <name type="scientific">Candidatus Nitrobium versatile</name>
    <dbReference type="NCBI Taxonomy" id="2884831"/>
    <lineage>
        <taxon>Bacteria</taxon>
        <taxon>Pseudomonadati</taxon>
        <taxon>Nitrospirota</taxon>
        <taxon>Nitrospiria</taxon>
        <taxon>Nitrospirales</taxon>
        <taxon>Nitrospiraceae</taxon>
        <taxon>Candidatus Nitrobium</taxon>
    </lineage>
</organism>
<reference evidence="6" key="1">
    <citation type="journal article" date="2021" name="bioRxiv">
        <title>Unraveling nitrogen, sulfur and carbon metabolic pathways and microbial community transcriptional responses to substrate deprivation and toxicity stresses in a bioreactor mimicking anoxic brackish coastal sediment conditions.</title>
        <authorList>
            <person name="Martins P.D."/>
            <person name="Echeveste M.J."/>
            <person name="Arshad A."/>
            <person name="Kurth J."/>
            <person name="Ouboter H."/>
            <person name="Jetten M.S.M."/>
            <person name="Welte C.U."/>
        </authorList>
    </citation>
    <scope>NUCLEOTIDE SEQUENCE</scope>
    <source>
        <strain evidence="6">MAG_39</strain>
    </source>
</reference>
<evidence type="ECO:0000256" key="4">
    <source>
        <dbReference type="PIRSR" id="PIRSR006806-1"/>
    </source>
</evidence>